<keyword evidence="1" id="KW-0812">Transmembrane</keyword>
<proteinExistence type="predicted"/>
<organism evidence="2 3">
    <name type="scientific">Edaphochlamys debaryana</name>
    <dbReference type="NCBI Taxonomy" id="47281"/>
    <lineage>
        <taxon>Eukaryota</taxon>
        <taxon>Viridiplantae</taxon>
        <taxon>Chlorophyta</taxon>
        <taxon>core chlorophytes</taxon>
        <taxon>Chlorophyceae</taxon>
        <taxon>CS clade</taxon>
        <taxon>Chlamydomonadales</taxon>
        <taxon>Chlamydomonadales incertae sedis</taxon>
        <taxon>Edaphochlamys</taxon>
    </lineage>
</organism>
<feature type="transmembrane region" description="Helical" evidence="1">
    <location>
        <begin position="122"/>
        <end position="139"/>
    </location>
</feature>
<gene>
    <name evidence="2" type="ORF">HYH03_000156</name>
</gene>
<keyword evidence="1" id="KW-1133">Transmembrane helix</keyword>
<feature type="transmembrane region" description="Helical" evidence="1">
    <location>
        <begin position="96"/>
        <end position="116"/>
    </location>
</feature>
<keyword evidence="3" id="KW-1185">Reference proteome</keyword>
<evidence type="ECO:0000256" key="1">
    <source>
        <dbReference type="SAM" id="Phobius"/>
    </source>
</evidence>
<evidence type="ECO:0000313" key="2">
    <source>
        <dbReference type="EMBL" id="KAG2501652.1"/>
    </source>
</evidence>
<sequence length="154" mass="16667">MQRQTLSLLRNCVAGSGAAQLELSLQRALASWTSSGASASSLPTPAARPSLLSSLNNSGPCSPPGVRFASDLKPEVEGNTVDNWAEMRATFNKERASSLGGSYYTNVLVMGFAYWLNDSYYFPSRTLYIGALVFFALYVRKATFASAIESKPDY</sequence>
<accession>A0A835YH10</accession>
<evidence type="ECO:0000313" key="3">
    <source>
        <dbReference type="Proteomes" id="UP000612055"/>
    </source>
</evidence>
<reference evidence="2" key="1">
    <citation type="journal article" date="2020" name="bioRxiv">
        <title>Comparative genomics of Chlamydomonas.</title>
        <authorList>
            <person name="Craig R.J."/>
            <person name="Hasan A.R."/>
            <person name="Ness R.W."/>
            <person name="Keightley P.D."/>
        </authorList>
    </citation>
    <scope>NUCLEOTIDE SEQUENCE</scope>
    <source>
        <strain evidence="2">CCAP 11/70</strain>
    </source>
</reference>
<keyword evidence="1" id="KW-0472">Membrane</keyword>
<dbReference type="AlphaFoldDB" id="A0A835YH10"/>
<dbReference type="EMBL" id="JAEHOE010000001">
    <property type="protein sequence ID" value="KAG2501652.1"/>
    <property type="molecule type" value="Genomic_DNA"/>
</dbReference>
<comment type="caution">
    <text evidence="2">The sequence shown here is derived from an EMBL/GenBank/DDBJ whole genome shotgun (WGS) entry which is preliminary data.</text>
</comment>
<dbReference type="OrthoDB" id="528765at2759"/>
<name>A0A835YH10_9CHLO</name>
<dbReference type="Proteomes" id="UP000612055">
    <property type="component" value="Unassembled WGS sequence"/>
</dbReference>
<protein>
    <submittedName>
        <fullName evidence="2">Uncharacterized protein</fullName>
    </submittedName>
</protein>